<evidence type="ECO:0000313" key="2">
    <source>
        <dbReference type="Proteomes" id="UP000241890"/>
    </source>
</evidence>
<gene>
    <name evidence="1" type="ORF">FCC1311_053042</name>
</gene>
<sequence>MGIMHFRSTLALLQREGALRDVFLPFLVAEYDVLLGTLIGTKYHSKLEASVRRKFSWGSIFNGGTSTM</sequence>
<proteinExistence type="predicted"/>
<comment type="caution">
    <text evidence="1">The sequence shown here is derived from an EMBL/GenBank/DDBJ whole genome shotgun (WGS) entry which is preliminary data.</text>
</comment>
<name>A0A2R5GLC9_9STRA</name>
<evidence type="ECO:0000313" key="1">
    <source>
        <dbReference type="EMBL" id="GBG29081.1"/>
    </source>
</evidence>
<protein>
    <submittedName>
        <fullName evidence="1">Uncharacterized protein</fullName>
    </submittedName>
</protein>
<keyword evidence="2" id="KW-1185">Reference proteome</keyword>
<dbReference type="Proteomes" id="UP000241890">
    <property type="component" value="Unassembled WGS sequence"/>
</dbReference>
<organism evidence="1 2">
    <name type="scientific">Hondaea fermentalgiana</name>
    <dbReference type="NCBI Taxonomy" id="2315210"/>
    <lineage>
        <taxon>Eukaryota</taxon>
        <taxon>Sar</taxon>
        <taxon>Stramenopiles</taxon>
        <taxon>Bigyra</taxon>
        <taxon>Labyrinthulomycetes</taxon>
        <taxon>Thraustochytrida</taxon>
        <taxon>Thraustochytriidae</taxon>
        <taxon>Hondaea</taxon>
    </lineage>
</organism>
<dbReference type="InParanoid" id="A0A2R5GLC9"/>
<dbReference type="AlphaFoldDB" id="A0A2R5GLC9"/>
<accession>A0A2R5GLC9</accession>
<dbReference type="EMBL" id="BEYU01000052">
    <property type="protein sequence ID" value="GBG29081.1"/>
    <property type="molecule type" value="Genomic_DNA"/>
</dbReference>
<reference evidence="1 2" key="1">
    <citation type="submission" date="2017-12" db="EMBL/GenBank/DDBJ databases">
        <title>Sequencing, de novo assembly and annotation of complete genome of a new Thraustochytrid species, strain FCC1311.</title>
        <authorList>
            <person name="Sedici K."/>
            <person name="Godart F."/>
            <person name="Aiese Cigliano R."/>
            <person name="Sanseverino W."/>
            <person name="Barakat M."/>
            <person name="Ortet P."/>
            <person name="Marechal E."/>
            <person name="Cagnac O."/>
            <person name="Amato A."/>
        </authorList>
    </citation>
    <scope>NUCLEOTIDE SEQUENCE [LARGE SCALE GENOMIC DNA]</scope>
</reference>